<feature type="region of interest" description="Disordered" evidence="1">
    <location>
        <begin position="453"/>
        <end position="591"/>
    </location>
</feature>
<reference evidence="5" key="1">
    <citation type="journal article" date="2019" name="Int. J. Syst. Evol. Microbiol.">
        <title>Halobacteriovorax valvorus sp. nov., a novel prokaryotic predator isolated from coastal seawater of China.</title>
        <authorList>
            <person name="Chen M.-X."/>
        </authorList>
    </citation>
    <scope>NUCLEOTIDE SEQUENCE [LARGE SCALE GENOMIC DNA]</scope>
    <source>
        <strain evidence="5">BL9</strain>
    </source>
</reference>
<name>A0ABY0IM06_9BACT</name>
<organism evidence="4 5">
    <name type="scientific">Halobacteriovorax vibrionivorans</name>
    <dbReference type="NCBI Taxonomy" id="2152716"/>
    <lineage>
        <taxon>Bacteria</taxon>
        <taxon>Pseudomonadati</taxon>
        <taxon>Bdellovibrionota</taxon>
        <taxon>Bacteriovoracia</taxon>
        <taxon>Bacteriovoracales</taxon>
        <taxon>Halobacteriovoraceae</taxon>
        <taxon>Halobacteriovorax</taxon>
    </lineage>
</organism>
<evidence type="ECO:0000256" key="1">
    <source>
        <dbReference type="SAM" id="MobiDB-lite"/>
    </source>
</evidence>
<keyword evidence="5" id="KW-1185">Reference proteome</keyword>
<dbReference type="EMBL" id="QDKL01000001">
    <property type="protein sequence ID" value="RZF23178.1"/>
    <property type="molecule type" value="Genomic_DNA"/>
</dbReference>
<proteinExistence type="predicted"/>
<feature type="compositionally biased region" description="Basic and acidic residues" evidence="1">
    <location>
        <begin position="469"/>
        <end position="482"/>
    </location>
</feature>
<feature type="compositionally biased region" description="Basic and acidic residues" evidence="1">
    <location>
        <begin position="512"/>
        <end position="538"/>
    </location>
</feature>
<dbReference type="SUPFAM" id="SSF53300">
    <property type="entry name" value="vWA-like"/>
    <property type="match status" value="1"/>
</dbReference>
<evidence type="ECO:0000313" key="5">
    <source>
        <dbReference type="Proteomes" id="UP000443582"/>
    </source>
</evidence>
<feature type="compositionally biased region" description="Basic residues" evidence="1">
    <location>
        <begin position="459"/>
        <end position="468"/>
    </location>
</feature>
<feature type="transmembrane region" description="Helical" evidence="2">
    <location>
        <begin position="6"/>
        <end position="26"/>
    </location>
</feature>
<protein>
    <submittedName>
        <fullName evidence="4">VWA domain-containing protein</fullName>
    </submittedName>
</protein>
<dbReference type="Pfam" id="PF13519">
    <property type="entry name" value="VWA_2"/>
    <property type="match status" value="1"/>
</dbReference>
<keyword evidence="2" id="KW-0812">Transmembrane</keyword>
<keyword evidence="2" id="KW-1133">Transmembrane helix</keyword>
<dbReference type="PROSITE" id="PS50234">
    <property type="entry name" value="VWFA"/>
    <property type="match status" value="1"/>
</dbReference>
<dbReference type="RefSeq" id="WP_114706126.1">
    <property type="nucleotide sequence ID" value="NZ_QDKL01000001.1"/>
</dbReference>
<dbReference type="InterPro" id="IPR036465">
    <property type="entry name" value="vWFA_dom_sf"/>
</dbReference>
<feature type="domain" description="VWFA" evidence="3">
    <location>
        <begin position="82"/>
        <end position="280"/>
    </location>
</feature>
<evidence type="ECO:0000259" key="3">
    <source>
        <dbReference type="PROSITE" id="PS50234"/>
    </source>
</evidence>
<feature type="compositionally biased region" description="Basic and acidic residues" evidence="1">
    <location>
        <begin position="489"/>
        <end position="505"/>
    </location>
</feature>
<keyword evidence="2" id="KW-0472">Membrane</keyword>
<evidence type="ECO:0000313" key="4">
    <source>
        <dbReference type="EMBL" id="RZF23178.1"/>
    </source>
</evidence>
<dbReference type="InterPro" id="IPR002035">
    <property type="entry name" value="VWF_A"/>
</dbReference>
<evidence type="ECO:0000256" key="2">
    <source>
        <dbReference type="SAM" id="Phobius"/>
    </source>
</evidence>
<gene>
    <name evidence="4" type="ORF">DAY19_05255</name>
</gene>
<feature type="transmembrane region" description="Helical" evidence="2">
    <location>
        <begin position="296"/>
        <end position="314"/>
    </location>
</feature>
<comment type="caution">
    <text evidence="4">The sequence shown here is derived from an EMBL/GenBank/DDBJ whole genome shotgun (WGS) entry which is preliminary data.</text>
</comment>
<dbReference type="SMART" id="SM00327">
    <property type="entry name" value="VWA"/>
    <property type="match status" value="1"/>
</dbReference>
<dbReference type="Proteomes" id="UP000443582">
    <property type="component" value="Unassembled WGS sequence"/>
</dbReference>
<feature type="compositionally biased region" description="Polar residues" evidence="1">
    <location>
        <begin position="571"/>
        <end position="584"/>
    </location>
</feature>
<sequence>MEFVNIKLLVISVVVVAIFSLVSLRIRNKFSKLVQSIWSLKIKKRQKVSIIFYFLSFFIFAFAVGDLRGPEEVVESNIPNQRTLILIDNSMSMLVEDVRPNRISKAAIIAKHFVKNAFGHQVSLSIFSDIQRKIVPFTDDLDILESRLETMLSAAPDGGSNVSLALKEAFQYFKTSNGYTKGNILLITDGEEHGSIDVEIPEEISLGIVGVGTPDGGKIPVRDKRGNFRRYKKHNNVEIVSKLNKTFFEDLVEKSKYSKVWFIESYSLPTQEILDFFKNVHLNAFSKGSFRSRPVLGYWIIISAIISYVIFVILSRFKMFNAMTAIFIFLIVVGPKDKAFANQEDLAAQPNPYQDELVEKMRRGEITHNEKLKLAELYLKQKNGQEQSVEIYSETLSNYENEKDEDLFNYATALLKNNRLEDSLNLFDYISTRTQNNDLKKKITEQIKLALKKQEQKKKQDKKNKKDKKNKDQKDKNKDQNKDNNGNSEQKKKQGQNKDDKGQEKKNKKSGQGKEDQEKKQQSQKKDSKNGNKKEQKTKQQQWKQIESQAKRKKKMRKANGVFKQIMNDDAQLQQKFIDTSSEGDNNRKDW</sequence>
<feature type="transmembrane region" description="Helical" evidence="2">
    <location>
        <begin position="47"/>
        <end position="65"/>
    </location>
</feature>
<dbReference type="Gene3D" id="3.40.50.410">
    <property type="entry name" value="von Willebrand factor, type A domain"/>
    <property type="match status" value="1"/>
</dbReference>
<accession>A0ABY0IM06</accession>